<feature type="compositionally biased region" description="Polar residues" evidence="2">
    <location>
        <begin position="603"/>
        <end position="615"/>
    </location>
</feature>
<evidence type="ECO:0000256" key="2">
    <source>
        <dbReference type="SAM" id="MobiDB-lite"/>
    </source>
</evidence>
<feature type="coiled-coil region" evidence="1">
    <location>
        <begin position="330"/>
        <end position="357"/>
    </location>
</feature>
<comment type="caution">
    <text evidence="3">The sequence shown here is derived from an EMBL/GenBank/DDBJ whole genome shotgun (WGS) entry which is preliminary data.</text>
</comment>
<feature type="non-terminal residue" evidence="3">
    <location>
        <position position="1"/>
    </location>
</feature>
<keyword evidence="4" id="KW-1185">Reference proteome</keyword>
<feature type="compositionally biased region" description="Low complexity" evidence="2">
    <location>
        <begin position="108"/>
        <end position="123"/>
    </location>
</feature>
<dbReference type="AlphaFoldDB" id="A0A1Y2A9U2"/>
<accession>A0A1Y2A9U2</accession>
<proteinExistence type="predicted"/>
<sequence length="633" mass="71670">KITQDDNTSYNNDIENISNTANNRGLKVHLNSNRNASIGTSSQSSLSTSALPTDVLDEYDSDTSEFPSDFKQTTDMLIQLKERILDSSKKMLSPSIESSNKSINRKPSSIYSEGSSSNNLSNSYTGKPYVPTIRYTTSFPNKSYTDLNNSNNNLNNSYTYHNNVSQDSIANNDSLSKYRKIFEYTEDEIRLFNTIEEYALLPKGRLNPGLDDSFGESDEINKLKDEQVMIYKKLNSTRTVLHKEMLAHVNCLNEKEELEKRVQELQSLLEEKENIIKELKVEVETEKESADLLRKEKQTVQDEKRINWVADEARKRHKAEKINKIITGKLKDSQFQLETQNQQLNELRKKMEEINFENITNKKMMEENKRMSILSGISDEEQFTYDVNSIDTFLLAEFKDFISSAFNVKMSKLHSIPYMKNCLEDDIMPCLRFGSDPKISWKRLTEEIASNSLLLQEISPNSGLSSPRINRAERSSSISVGNLSNSSNSTNNSIQNNRSSMWARLSVQAGFGSGIIYDQLTQSTTTYKRSLSISQIKSEYGGSNSSIIGTIQSPITHSNTVVSYPLNNGDSNDSSNSSITQDSDQVKPNHRVLNLDTYKPPTSKRNSYLPSTMPNSEYIVNDNGDHNSSVATR</sequence>
<protein>
    <submittedName>
        <fullName evidence="3">Uncharacterized protein</fullName>
    </submittedName>
</protein>
<organism evidence="3 4">
    <name type="scientific">Neocallimastix californiae</name>
    <dbReference type="NCBI Taxonomy" id="1754190"/>
    <lineage>
        <taxon>Eukaryota</taxon>
        <taxon>Fungi</taxon>
        <taxon>Fungi incertae sedis</taxon>
        <taxon>Chytridiomycota</taxon>
        <taxon>Chytridiomycota incertae sedis</taxon>
        <taxon>Neocallimastigomycetes</taxon>
        <taxon>Neocallimastigales</taxon>
        <taxon>Neocallimastigaceae</taxon>
        <taxon>Neocallimastix</taxon>
    </lineage>
</organism>
<dbReference type="Gene3D" id="6.10.140.910">
    <property type="match status" value="1"/>
</dbReference>
<feature type="compositionally biased region" description="Polar residues" evidence="2">
    <location>
        <begin position="95"/>
        <end position="107"/>
    </location>
</feature>
<evidence type="ECO:0000313" key="4">
    <source>
        <dbReference type="Proteomes" id="UP000193920"/>
    </source>
</evidence>
<gene>
    <name evidence="3" type="ORF">LY90DRAFT_708171</name>
</gene>
<name>A0A1Y2A9U2_9FUNG</name>
<dbReference type="STRING" id="1754190.A0A1Y2A9U2"/>
<feature type="region of interest" description="Disordered" evidence="2">
    <location>
        <begin position="563"/>
        <end position="633"/>
    </location>
</feature>
<reference evidence="3 4" key="1">
    <citation type="submission" date="2016-08" db="EMBL/GenBank/DDBJ databases">
        <title>A Parts List for Fungal Cellulosomes Revealed by Comparative Genomics.</title>
        <authorList>
            <consortium name="DOE Joint Genome Institute"/>
            <person name="Haitjema C.H."/>
            <person name="Gilmore S.P."/>
            <person name="Henske J.K."/>
            <person name="Solomon K.V."/>
            <person name="De Groot R."/>
            <person name="Kuo A."/>
            <person name="Mondo S.J."/>
            <person name="Salamov A.A."/>
            <person name="Labutti K."/>
            <person name="Zhao Z."/>
            <person name="Chiniquy J."/>
            <person name="Barry K."/>
            <person name="Brewer H.M."/>
            <person name="Purvine S.O."/>
            <person name="Wright A.T."/>
            <person name="Boxma B."/>
            <person name="Van Alen T."/>
            <person name="Hackstein J.H."/>
            <person name="Baker S.E."/>
            <person name="Grigoriev I.V."/>
            <person name="O'Malley M.A."/>
        </authorList>
    </citation>
    <scope>NUCLEOTIDE SEQUENCE [LARGE SCALE GENOMIC DNA]</scope>
    <source>
        <strain evidence="3 4">G1</strain>
    </source>
</reference>
<feature type="region of interest" description="Disordered" evidence="2">
    <location>
        <begin position="475"/>
        <end position="495"/>
    </location>
</feature>
<feature type="coiled-coil region" evidence="1">
    <location>
        <begin position="248"/>
        <end position="303"/>
    </location>
</feature>
<feature type="region of interest" description="Disordered" evidence="2">
    <location>
        <begin position="90"/>
        <end position="123"/>
    </location>
</feature>
<feature type="compositionally biased region" description="Low complexity" evidence="2">
    <location>
        <begin position="567"/>
        <end position="583"/>
    </location>
</feature>
<evidence type="ECO:0000313" key="3">
    <source>
        <dbReference type="EMBL" id="ORY19087.1"/>
    </source>
</evidence>
<dbReference type="OrthoDB" id="5560525at2759"/>
<dbReference type="Proteomes" id="UP000193920">
    <property type="component" value="Unassembled WGS sequence"/>
</dbReference>
<dbReference type="EMBL" id="MCOG01000314">
    <property type="protein sequence ID" value="ORY19087.1"/>
    <property type="molecule type" value="Genomic_DNA"/>
</dbReference>
<keyword evidence="1" id="KW-0175">Coiled coil</keyword>
<evidence type="ECO:0000256" key="1">
    <source>
        <dbReference type="SAM" id="Coils"/>
    </source>
</evidence>